<evidence type="ECO:0000313" key="3">
    <source>
        <dbReference type="Proteomes" id="UP001256827"/>
    </source>
</evidence>
<evidence type="ECO:0000313" key="2">
    <source>
        <dbReference type="EMBL" id="WNC15473.1"/>
    </source>
</evidence>
<proteinExistence type="predicted"/>
<gene>
    <name evidence="2" type="ORF">RGB73_03780</name>
</gene>
<reference evidence="2 3" key="1">
    <citation type="submission" date="2023-09" db="EMBL/GenBank/DDBJ databases">
        <title>Complete Genome and Methylome dissection of Bacillus brevis NEB573 original source of BbsI restriction endonuclease.</title>
        <authorList>
            <person name="Fomenkov A."/>
            <person name="Roberts R.D."/>
        </authorList>
    </citation>
    <scope>NUCLEOTIDE SEQUENCE [LARGE SCALE GENOMIC DNA]</scope>
    <source>
        <strain evidence="2 3">NEB573</strain>
    </source>
</reference>
<keyword evidence="3" id="KW-1185">Reference proteome</keyword>
<protein>
    <submittedName>
        <fullName evidence="2">Uncharacterized protein</fullName>
    </submittedName>
</protein>
<evidence type="ECO:0000256" key="1">
    <source>
        <dbReference type="SAM" id="MobiDB-lite"/>
    </source>
</evidence>
<organism evidence="2 3">
    <name type="scientific">Brevibacillus brevis</name>
    <name type="common">Bacillus brevis</name>
    <dbReference type="NCBI Taxonomy" id="1393"/>
    <lineage>
        <taxon>Bacteria</taxon>
        <taxon>Bacillati</taxon>
        <taxon>Bacillota</taxon>
        <taxon>Bacilli</taxon>
        <taxon>Bacillales</taxon>
        <taxon>Paenibacillaceae</taxon>
        <taxon>Brevibacillus</taxon>
    </lineage>
</organism>
<dbReference type="EMBL" id="CP134050">
    <property type="protein sequence ID" value="WNC15473.1"/>
    <property type="molecule type" value="Genomic_DNA"/>
</dbReference>
<name>A0ABY9T5U0_BREBE</name>
<feature type="region of interest" description="Disordered" evidence="1">
    <location>
        <begin position="140"/>
        <end position="160"/>
    </location>
</feature>
<feature type="compositionally biased region" description="Low complexity" evidence="1">
    <location>
        <begin position="145"/>
        <end position="158"/>
    </location>
</feature>
<accession>A0ABY9T5U0</accession>
<sequence length="204" mass="22779">MIFAMVVNFLMSTVVNILVDIHTVAKDRLTLIRPALEALRSGKKKQIQNFADIYSSVSIDDYLDRIEAEQRQAERLELIRNELGYDVVEQTVNEVCAWLVEAGIDQLSAKQSAEKVVKAFLNELDSVDLHKEALKLALQTPTVPSSSSPKQRGRSSSRVIPTEPDDLRVIVSQGKKKKLSAYEALKAAGYIKNPLEFLNEALNP</sequence>
<dbReference type="Proteomes" id="UP001256827">
    <property type="component" value="Chromosome"/>
</dbReference>